<accession>A0ABW1GZQ6</accession>
<gene>
    <name evidence="5" type="ORF">ACFP1B_37610</name>
</gene>
<name>A0ABW1GZQ6_9ACTN</name>
<evidence type="ECO:0000256" key="1">
    <source>
        <dbReference type="SAM" id="MobiDB-lite"/>
    </source>
</evidence>
<keyword evidence="2" id="KW-0472">Membrane</keyword>
<feature type="domain" description="Bacterial Ig-like" evidence="4">
    <location>
        <begin position="170"/>
        <end position="256"/>
    </location>
</feature>
<keyword evidence="2" id="KW-0812">Transmembrane</keyword>
<dbReference type="InterPro" id="IPR032109">
    <property type="entry name" value="Big_3_5"/>
</dbReference>
<dbReference type="EMBL" id="JBHSPU010000063">
    <property type="protein sequence ID" value="MFC5919114.1"/>
    <property type="molecule type" value="Genomic_DNA"/>
</dbReference>
<feature type="region of interest" description="Disordered" evidence="1">
    <location>
        <begin position="255"/>
        <end position="282"/>
    </location>
</feature>
<dbReference type="Proteomes" id="UP001596200">
    <property type="component" value="Unassembled WGS sequence"/>
</dbReference>
<reference evidence="6" key="1">
    <citation type="journal article" date="2019" name="Int. J. Syst. Evol. Microbiol.">
        <title>The Global Catalogue of Microorganisms (GCM) 10K type strain sequencing project: providing services to taxonomists for standard genome sequencing and annotation.</title>
        <authorList>
            <consortium name="The Broad Institute Genomics Platform"/>
            <consortium name="The Broad Institute Genome Sequencing Center for Infectious Disease"/>
            <person name="Wu L."/>
            <person name="Ma J."/>
        </authorList>
    </citation>
    <scope>NUCLEOTIDE SEQUENCE [LARGE SCALE GENOMIC DNA]</scope>
    <source>
        <strain evidence="6">JCM 4147</strain>
    </source>
</reference>
<evidence type="ECO:0000256" key="3">
    <source>
        <dbReference type="SAM" id="SignalP"/>
    </source>
</evidence>
<sequence length="454" mass="44482">MRHLAPPRTPAALLLCCSLLLAAAAAVLGLAPTARAEDALGTLTFPVASGMTADNPTFPRVTTDGPCPAENAQQVSLVLAKPGGGTVTLGKTTVGAPFDQGPFGADIPAGKSLESLLRSWIPSGSLDGTYDVRLMCRDAANIGGTYFPAKIQVTGDSWTVQAAAATTTALTAAPATAPAGTEVVLKASVTPPAAAGKVTFLDGTTELGSADVASGAAELRTKTLAEGAHTLTARFVPADSGAYAESVSTAVTHTVTEAGSSPSPDPGDTGSPTPETPADLDVTDADGKALEVNPTLTAGQKVLITARGYTKGAKVKVALADSAAAFPDATADAEGTVSAYAFTVPADIEDGSYTLTLAEPGTGGHSVEFLFAIGDAPGPDPGPSDTAGADDGGASGPSAGGSSTGGSGGGPDTATGPLASTGTSALALGTAALALCGLGTALVLHTRRKGLLRF</sequence>
<evidence type="ECO:0000313" key="5">
    <source>
        <dbReference type="EMBL" id="MFC5919114.1"/>
    </source>
</evidence>
<dbReference type="Gene3D" id="2.60.40.10">
    <property type="entry name" value="Immunoglobulins"/>
    <property type="match status" value="1"/>
</dbReference>
<feature type="signal peptide" evidence="3">
    <location>
        <begin position="1"/>
        <end position="36"/>
    </location>
</feature>
<feature type="region of interest" description="Disordered" evidence="1">
    <location>
        <begin position="373"/>
        <end position="418"/>
    </location>
</feature>
<comment type="caution">
    <text evidence="5">The sequence shown here is derived from an EMBL/GenBank/DDBJ whole genome shotgun (WGS) entry which is preliminary data.</text>
</comment>
<feature type="transmembrane region" description="Helical" evidence="2">
    <location>
        <begin position="425"/>
        <end position="444"/>
    </location>
</feature>
<evidence type="ECO:0000259" key="4">
    <source>
        <dbReference type="Pfam" id="PF16640"/>
    </source>
</evidence>
<feature type="chain" id="PRO_5046164327" evidence="3">
    <location>
        <begin position="37"/>
        <end position="454"/>
    </location>
</feature>
<dbReference type="Pfam" id="PF16640">
    <property type="entry name" value="Big_3_5"/>
    <property type="match status" value="1"/>
</dbReference>
<keyword evidence="6" id="KW-1185">Reference proteome</keyword>
<feature type="compositionally biased region" description="Gly residues" evidence="1">
    <location>
        <begin position="390"/>
        <end position="411"/>
    </location>
</feature>
<dbReference type="InterPro" id="IPR013783">
    <property type="entry name" value="Ig-like_fold"/>
</dbReference>
<protein>
    <submittedName>
        <fullName evidence="5">Ig-like domain-containing protein</fullName>
    </submittedName>
</protein>
<organism evidence="5 6">
    <name type="scientific">Streptomyces pulveraceus</name>
    <dbReference type="NCBI Taxonomy" id="68258"/>
    <lineage>
        <taxon>Bacteria</taxon>
        <taxon>Bacillati</taxon>
        <taxon>Actinomycetota</taxon>
        <taxon>Actinomycetes</taxon>
        <taxon>Kitasatosporales</taxon>
        <taxon>Streptomycetaceae</taxon>
        <taxon>Streptomyces</taxon>
    </lineage>
</organism>
<proteinExistence type="predicted"/>
<feature type="compositionally biased region" description="Low complexity" evidence="1">
    <location>
        <begin position="259"/>
        <end position="277"/>
    </location>
</feature>
<dbReference type="RefSeq" id="WP_344508420.1">
    <property type="nucleotide sequence ID" value="NZ_BAAATU010000007.1"/>
</dbReference>
<evidence type="ECO:0000313" key="6">
    <source>
        <dbReference type="Proteomes" id="UP001596200"/>
    </source>
</evidence>
<evidence type="ECO:0000256" key="2">
    <source>
        <dbReference type="SAM" id="Phobius"/>
    </source>
</evidence>
<keyword evidence="2" id="KW-1133">Transmembrane helix</keyword>
<keyword evidence="3" id="KW-0732">Signal</keyword>